<organism evidence="2 3">
    <name type="scientific">Streptomyces lasiicapitis</name>
    <dbReference type="NCBI Taxonomy" id="1923961"/>
    <lineage>
        <taxon>Bacteria</taxon>
        <taxon>Bacillati</taxon>
        <taxon>Actinomycetota</taxon>
        <taxon>Actinomycetes</taxon>
        <taxon>Kitasatosporales</taxon>
        <taxon>Streptomycetaceae</taxon>
        <taxon>Streptomyces</taxon>
    </lineage>
</organism>
<feature type="region of interest" description="Disordered" evidence="1">
    <location>
        <begin position="244"/>
        <end position="274"/>
    </location>
</feature>
<dbReference type="Proteomes" id="UP000656881">
    <property type="component" value="Unassembled WGS sequence"/>
</dbReference>
<gene>
    <name evidence="2" type="ORF">GCM10012286_20700</name>
</gene>
<evidence type="ECO:0000313" key="2">
    <source>
        <dbReference type="EMBL" id="GGO41242.1"/>
    </source>
</evidence>
<dbReference type="EMBL" id="BMNG01000004">
    <property type="protein sequence ID" value="GGO41242.1"/>
    <property type="molecule type" value="Genomic_DNA"/>
</dbReference>
<protein>
    <recommendedName>
        <fullName evidence="4">HEAT repeat domain-containing protein</fullName>
    </recommendedName>
</protein>
<sequence length="510" mass="55287">MFTTVFLLEFQSWYWRGRELGDPELRRAYDALKPPTTPEEFEQGFLALLRSDDTAARGIALDFYDRGEMTSRFVGANAFEEYEDEVFAVARQLLREPPWPGDEHTSRGANHASALLVLRRGGLDCDDAEDVNAVAAVVERMPEGELGENALMAARTLLEDQEEEGEAPDPRLTALVTRLEACEARVEEIADLGDDPGPEATAALVRATEDEEWRVRQQAAAALAAGERFYAHRALLERLAESWGAEEESDARDEVHDALGDGPHSEYWEGSEPETAELRAAHRELRSPTGESAHRGAFRTLLHSGRPVAVGIALDHFHHEDGLTRFGLDDAEHADEALAAARDVLGQPPSAADLSPAVGAGANHASALDIVQELGGTEDADVLAAALRAEGAPALVRDRAVRAASACLERWETPDEEVVAALEGPIFDGSLDMDIRTVALDALFGLTSPRAAAVCLRAARAAELPIQVQGVIGLTSMSLVDEHRDLLREVVAAWPDDAGERALDIRAELL</sequence>
<accession>A0ABQ2LRS3</accession>
<proteinExistence type="predicted"/>
<comment type="caution">
    <text evidence="2">The sequence shown here is derived from an EMBL/GenBank/DDBJ whole genome shotgun (WGS) entry which is preliminary data.</text>
</comment>
<evidence type="ECO:0000256" key="1">
    <source>
        <dbReference type="SAM" id="MobiDB-lite"/>
    </source>
</evidence>
<reference evidence="3" key="1">
    <citation type="journal article" date="2019" name="Int. J. Syst. Evol. Microbiol.">
        <title>The Global Catalogue of Microorganisms (GCM) 10K type strain sequencing project: providing services to taxonomists for standard genome sequencing and annotation.</title>
        <authorList>
            <consortium name="The Broad Institute Genomics Platform"/>
            <consortium name="The Broad Institute Genome Sequencing Center for Infectious Disease"/>
            <person name="Wu L."/>
            <person name="Ma J."/>
        </authorList>
    </citation>
    <scope>NUCLEOTIDE SEQUENCE [LARGE SCALE GENOMIC DNA]</scope>
    <source>
        <strain evidence="3">CGMCC 4.7349</strain>
    </source>
</reference>
<keyword evidence="3" id="KW-1185">Reference proteome</keyword>
<evidence type="ECO:0008006" key="4">
    <source>
        <dbReference type="Google" id="ProtNLM"/>
    </source>
</evidence>
<feature type="compositionally biased region" description="Basic and acidic residues" evidence="1">
    <location>
        <begin position="252"/>
        <end position="267"/>
    </location>
</feature>
<dbReference type="RefSeq" id="WP_189173702.1">
    <property type="nucleotide sequence ID" value="NZ_BMNG01000004.1"/>
</dbReference>
<name>A0ABQ2LRS3_9ACTN</name>
<evidence type="ECO:0000313" key="3">
    <source>
        <dbReference type="Proteomes" id="UP000656881"/>
    </source>
</evidence>